<reference evidence="8 9" key="1">
    <citation type="journal article" date="2023" name="Elife">
        <title>Identification of key yeast species and microbe-microbe interactions impacting larval growth of Drosophila in the wild.</title>
        <authorList>
            <person name="Mure A."/>
            <person name="Sugiura Y."/>
            <person name="Maeda R."/>
            <person name="Honda K."/>
            <person name="Sakurai N."/>
            <person name="Takahashi Y."/>
            <person name="Watada M."/>
            <person name="Katoh T."/>
            <person name="Gotoh A."/>
            <person name="Gotoh Y."/>
            <person name="Taniguchi I."/>
            <person name="Nakamura K."/>
            <person name="Hayashi T."/>
            <person name="Katayama T."/>
            <person name="Uemura T."/>
            <person name="Hattori Y."/>
        </authorList>
    </citation>
    <scope>NUCLEOTIDE SEQUENCE [LARGE SCALE GENOMIC DNA]</scope>
    <source>
        <strain evidence="8 9">SB-73</strain>
    </source>
</reference>
<keyword evidence="9" id="KW-1185">Reference proteome</keyword>
<dbReference type="Gene3D" id="2.60.40.2690">
    <property type="match status" value="1"/>
</dbReference>
<evidence type="ECO:0000256" key="4">
    <source>
        <dbReference type="ARBA" id="ARBA00023242"/>
    </source>
</evidence>
<keyword evidence="2" id="KW-0863">Zinc-finger</keyword>
<dbReference type="GO" id="GO:0071004">
    <property type="term" value="C:U2-type prespliceosome"/>
    <property type="evidence" value="ECO:0007669"/>
    <property type="project" value="TreeGrafter"/>
</dbReference>
<keyword evidence="3" id="KW-0862">Zinc</keyword>
<feature type="domain" description="C2H2-type" evidence="6">
    <location>
        <begin position="18"/>
        <end position="41"/>
    </location>
</feature>
<gene>
    <name evidence="8" type="ORF">DASB73_020990</name>
</gene>
<organism evidence="8 9">
    <name type="scientific">Starmerella bacillaris</name>
    <name type="common">Yeast</name>
    <name type="synonym">Candida zemplinina</name>
    <dbReference type="NCBI Taxonomy" id="1247836"/>
    <lineage>
        <taxon>Eukaryota</taxon>
        <taxon>Fungi</taxon>
        <taxon>Dikarya</taxon>
        <taxon>Ascomycota</taxon>
        <taxon>Saccharomycotina</taxon>
        <taxon>Dipodascomycetes</taxon>
        <taxon>Dipodascales</taxon>
        <taxon>Trichomonascaceae</taxon>
        <taxon>Starmerella</taxon>
    </lineage>
</organism>
<dbReference type="PANTHER" id="PTHR23205:SF0">
    <property type="entry name" value="SPLICING FACTOR 3A SUBUNIT 2"/>
    <property type="match status" value="1"/>
</dbReference>
<dbReference type="Pfam" id="PF16835">
    <property type="entry name" value="SF3A2"/>
    <property type="match status" value="1"/>
</dbReference>
<dbReference type="GO" id="GO:0008270">
    <property type="term" value="F:zinc ion binding"/>
    <property type="evidence" value="ECO:0007669"/>
    <property type="project" value="UniProtKB-KW"/>
</dbReference>
<feature type="domain" description="SF3A2" evidence="7">
    <location>
        <begin position="72"/>
        <end position="163"/>
    </location>
</feature>
<comment type="caution">
    <text evidence="8">The sequence shown here is derived from an EMBL/GenBank/DDBJ whole genome shotgun (WGS) entry which is preliminary data.</text>
</comment>
<name>A0AAV5RJ12_STABA</name>
<dbReference type="InterPro" id="IPR013087">
    <property type="entry name" value="Znf_C2H2_type"/>
</dbReference>
<evidence type="ECO:0000313" key="8">
    <source>
        <dbReference type="EMBL" id="GMM51141.1"/>
    </source>
</evidence>
<accession>A0AAV5RJ12</accession>
<evidence type="ECO:0000256" key="1">
    <source>
        <dbReference type="ARBA" id="ARBA00022723"/>
    </source>
</evidence>
<proteinExistence type="predicted"/>
<dbReference type="GO" id="GO:0005686">
    <property type="term" value="C:U2 snRNP"/>
    <property type="evidence" value="ECO:0007669"/>
    <property type="project" value="TreeGrafter"/>
</dbReference>
<evidence type="ECO:0000259" key="6">
    <source>
        <dbReference type="Pfam" id="PF12874"/>
    </source>
</evidence>
<evidence type="ECO:0000256" key="3">
    <source>
        <dbReference type="ARBA" id="ARBA00022833"/>
    </source>
</evidence>
<dbReference type="InterPro" id="IPR031781">
    <property type="entry name" value="SF3A2_dom"/>
</dbReference>
<dbReference type="InterPro" id="IPR052092">
    <property type="entry name" value="SF3A2"/>
</dbReference>
<dbReference type="EMBL" id="BTGC01000003">
    <property type="protein sequence ID" value="GMM51141.1"/>
    <property type="molecule type" value="Genomic_DNA"/>
</dbReference>
<evidence type="ECO:0000259" key="7">
    <source>
        <dbReference type="Pfam" id="PF16835"/>
    </source>
</evidence>
<dbReference type="Pfam" id="PF12874">
    <property type="entry name" value="zf-met"/>
    <property type="match status" value="1"/>
</dbReference>
<dbReference type="GO" id="GO:0071013">
    <property type="term" value="C:catalytic step 2 spliceosome"/>
    <property type="evidence" value="ECO:0007669"/>
    <property type="project" value="TreeGrafter"/>
</dbReference>
<dbReference type="AlphaFoldDB" id="A0AAV5RJ12"/>
<evidence type="ECO:0000313" key="9">
    <source>
        <dbReference type="Proteomes" id="UP001362899"/>
    </source>
</evidence>
<dbReference type="PANTHER" id="PTHR23205">
    <property type="entry name" value="SPLICING FACTOR 3A SUBUNIT 2"/>
    <property type="match status" value="1"/>
</dbReference>
<keyword evidence="1" id="KW-0479">Metal-binding</keyword>
<evidence type="ECO:0000256" key="2">
    <source>
        <dbReference type="ARBA" id="ARBA00022771"/>
    </source>
</evidence>
<sequence>MANLIDDQILRHESGSVECKLCLTLHPNETSFLAHAQGKRHQINQQKLATKSKPETNSQSIKGASQTTRKVGIPRYQIQKIKDSETNKMGFQIELSIPKFNSPIPPMYRIMSTYEQTIEPINSDYQYLVLVAEPYENVAFKIPSKPIDEDKSWDFYNKTKNSYNLQLMFK</sequence>
<dbReference type="GO" id="GO:0000245">
    <property type="term" value="P:spliceosomal complex assembly"/>
    <property type="evidence" value="ECO:0007669"/>
    <property type="project" value="TreeGrafter"/>
</dbReference>
<keyword evidence="4" id="KW-0539">Nucleus</keyword>
<dbReference type="SMART" id="SM01050">
    <property type="entry name" value="CactinC_cactus"/>
    <property type="match status" value="1"/>
</dbReference>
<protein>
    <submittedName>
        <fullName evidence="8">Prp11 protein</fullName>
    </submittedName>
</protein>
<evidence type="ECO:0000256" key="5">
    <source>
        <dbReference type="SAM" id="MobiDB-lite"/>
    </source>
</evidence>
<feature type="region of interest" description="Disordered" evidence="5">
    <location>
        <begin position="48"/>
        <end position="69"/>
    </location>
</feature>
<dbReference type="Proteomes" id="UP001362899">
    <property type="component" value="Unassembled WGS sequence"/>
</dbReference>